<evidence type="ECO:0000259" key="3">
    <source>
        <dbReference type="Pfam" id="PF00462"/>
    </source>
</evidence>
<dbReference type="Pfam" id="PF23733">
    <property type="entry name" value="GRXCR1-2_C"/>
    <property type="match status" value="1"/>
</dbReference>
<evidence type="ECO:0000256" key="1">
    <source>
        <dbReference type="SAM" id="Coils"/>
    </source>
</evidence>
<organism evidence="4 5">
    <name type="scientific">Crotalaria pallida</name>
    <name type="common">Smooth rattlebox</name>
    <name type="synonym">Crotalaria striata</name>
    <dbReference type="NCBI Taxonomy" id="3830"/>
    <lineage>
        <taxon>Eukaryota</taxon>
        <taxon>Viridiplantae</taxon>
        <taxon>Streptophyta</taxon>
        <taxon>Embryophyta</taxon>
        <taxon>Tracheophyta</taxon>
        <taxon>Spermatophyta</taxon>
        <taxon>Magnoliopsida</taxon>
        <taxon>eudicotyledons</taxon>
        <taxon>Gunneridae</taxon>
        <taxon>Pentapetalae</taxon>
        <taxon>rosids</taxon>
        <taxon>fabids</taxon>
        <taxon>Fabales</taxon>
        <taxon>Fabaceae</taxon>
        <taxon>Papilionoideae</taxon>
        <taxon>50 kb inversion clade</taxon>
        <taxon>genistoids sensu lato</taxon>
        <taxon>core genistoids</taxon>
        <taxon>Crotalarieae</taxon>
        <taxon>Crotalaria</taxon>
    </lineage>
</organism>
<feature type="compositionally biased region" description="Low complexity" evidence="2">
    <location>
        <begin position="135"/>
        <end position="150"/>
    </location>
</feature>
<feature type="region of interest" description="Disordered" evidence="2">
    <location>
        <begin position="123"/>
        <end position="150"/>
    </location>
</feature>
<keyword evidence="5" id="KW-1185">Reference proteome</keyword>
<proteinExistence type="predicted"/>
<evidence type="ECO:0000256" key="2">
    <source>
        <dbReference type="SAM" id="MobiDB-lite"/>
    </source>
</evidence>
<dbReference type="PANTHER" id="PTHR45669">
    <property type="entry name" value="GLUTAREDOXIN DOMAIN-CONTAINING CYSTEINE-RICH PROTEIN CG12206-RELATED"/>
    <property type="match status" value="1"/>
</dbReference>
<feature type="domain" description="Glutaredoxin" evidence="3">
    <location>
        <begin position="268"/>
        <end position="340"/>
    </location>
</feature>
<accession>A0AAN9EF13</accession>
<dbReference type="Proteomes" id="UP001372338">
    <property type="component" value="Unassembled WGS sequence"/>
</dbReference>
<dbReference type="CDD" id="cd03031">
    <property type="entry name" value="GRX_GRX_like"/>
    <property type="match status" value="1"/>
</dbReference>
<evidence type="ECO:0000313" key="4">
    <source>
        <dbReference type="EMBL" id="KAK7251446.1"/>
    </source>
</evidence>
<gene>
    <name evidence="4" type="ORF">RIF29_34649</name>
</gene>
<feature type="region of interest" description="Disordered" evidence="2">
    <location>
        <begin position="165"/>
        <end position="218"/>
    </location>
</feature>
<feature type="coiled-coil region" evidence="1">
    <location>
        <begin position="220"/>
        <end position="251"/>
    </location>
</feature>
<dbReference type="InterPro" id="IPR036249">
    <property type="entry name" value="Thioredoxin-like_sf"/>
</dbReference>
<feature type="compositionally biased region" description="Basic and acidic residues" evidence="2">
    <location>
        <begin position="165"/>
        <end position="185"/>
    </location>
</feature>
<dbReference type="EMBL" id="JAYWIO010000007">
    <property type="protein sequence ID" value="KAK7251446.1"/>
    <property type="molecule type" value="Genomic_DNA"/>
</dbReference>
<dbReference type="PROSITE" id="PS51354">
    <property type="entry name" value="GLUTAREDOXIN_2"/>
    <property type="match status" value="1"/>
</dbReference>
<reference evidence="4 5" key="1">
    <citation type="submission" date="2024-01" db="EMBL/GenBank/DDBJ databases">
        <title>The genomes of 5 underutilized Papilionoideae crops provide insights into root nodulation and disease resistanc.</title>
        <authorList>
            <person name="Yuan L."/>
        </authorList>
    </citation>
    <scope>NUCLEOTIDE SEQUENCE [LARGE SCALE GENOMIC DNA]</scope>
    <source>
        <strain evidence="4">ZHUSHIDOU_FW_LH</strain>
        <tissue evidence="4">Leaf</tissue>
    </source>
</reference>
<dbReference type="InterPro" id="IPR002109">
    <property type="entry name" value="Glutaredoxin"/>
</dbReference>
<dbReference type="SUPFAM" id="SSF52833">
    <property type="entry name" value="Thioredoxin-like"/>
    <property type="match status" value="1"/>
</dbReference>
<name>A0AAN9EF13_CROPI</name>
<sequence>MLQGFPICILSLDCNPILSLSLSLTICQPNKMGCVSSKRVEATAATPYRPPPTSFAVFDINAIEEPWLKHLNKTASDDVSQNKLALTHVPAPILQKLNMLDSTEVAPQSWDEVSKTLEELKSVVKSPSIPPPQPQLKSQPKPQPQQQEQVIKKNASFHTLEELDAKLTSKPEPEPKPKPEPELKKGITYKPKPISSNKSESEPLLPSPPPPIEGGGGVRVNSLKDNIFIVRDRLEREKEEKESIFDKIRRDPLTQYPEKCPPNGSDAVVIYTTSLGGVRKTFEDCNRARDILEGHKVVFDERDVSLHGEFLKELKELLVEEEGLGLGVVLPRVFVKGRYVGGLSELVELNETGRLGRILKATRVERGVGRQACVRCGGARFVPCLDCGGSCKIGVHKERCPKCNENGLVHCPACV</sequence>
<keyword evidence="1" id="KW-0175">Coiled coil</keyword>
<dbReference type="AlphaFoldDB" id="A0AAN9EF13"/>
<comment type="caution">
    <text evidence="4">The sequence shown here is derived from an EMBL/GenBank/DDBJ whole genome shotgun (WGS) entry which is preliminary data.</text>
</comment>
<protein>
    <recommendedName>
        <fullName evidence="3">Glutaredoxin domain-containing protein</fullName>
    </recommendedName>
</protein>
<evidence type="ECO:0000313" key="5">
    <source>
        <dbReference type="Proteomes" id="UP001372338"/>
    </source>
</evidence>
<dbReference type="PANTHER" id="PTHR45669:SF7">
    <property type="entry name" value="F1N19.7"/>
    <property type="match status" value="1"/>
</dbReference>
<dbReference type="Pfam" id="PF00462">
    <property type="entry name" value="Glutaredoxin"/>
    <property type="match status" value="1"/>
</dbReference>
<dbReference type="Gene3D" id="3.40.30.10">
    <property type="entry name" value="Glutaredoxin"/>
    <property type="match status" value="1"/>
</dbReference>